<sequence length="355" mass="40593">MQKKFDDIDDFLEDPSFRNWVFGREGHRSLYWDNWGKNHPEKAPVMLQAKEILLQISDQEEDWDTVRQDEAFNALNKLLDEEMSPREEAGLQKGPIVSGHRGDRYFISRWAAMIALIVFAGGGFLWFGNFNPEPTRADGEETWIIRLAERGQKKLIHLPDGSSVALNADTQIKYSKAFGISNREILLNGEAFFEVAKDSLLPFRVNSGDLSTEALGTSFNIRAFEEESLVQVRLMSGKVSVENRREKDGLYDVMYLSPGEEAVLTSQDFKKGKFDPSSAALWKDGILYFDEVPMEEALVTLERWYNVEITPVIVPEEMLVSGEFKRDNLDNVLRSLGYSFGFKYDIDGKRVTIQF</sequence>
<dbReference type="Pfam" id="PF16344">
    <property type="entry name" value="FecR_C"/>
    <property type="match status" value="1"/>
</dbReference>
<dbReference type="InterPro" id="IPR012373">
    <property type="entry name" value="Ferrdict_sens_TM"/>
</dbReference>
<dbReference type="Gene3D" id="2.60.120.1440">
    <property type="match status" value="1"/>
</dbReference>
<keyword evidence="1" id="KW-0812">Transmembrane</keyword>
<accession>A0ABV9T5R6</accession>
<evidence type="ECO:0000256" key="1">
    <source>
        <dbReference type="SAM" id="Phobius"/>
    </source>
</evidence>
<dbReference type="PANTHER" id="PTHR30273">
    <property type="entry name" value="PERIPLASMIC SIGNAL SENSOR AND SIGMA FACTOR ACTIVATOR FECR-RELATED"/>
    <property type="match status" value="1"/>
</dbReference>
<dbReference type="InterPro" id="IPR032508">
    <property type="entry name" value="FecR_C"/>
</dbReference>
<comment type="caution">
    <text evidence="4">The sequence shown here is derived from an EMBL/GenBank/DDBJ whole genome shotgun (WGS) entry which is preliminary data.</text>
</comment>
<feature type="transmembrane region" description="Helical" evidence="1">
    <location>
        <begin position="110"/>
        <end position="128"/>
    </location>
</feature>
<dbReference type="EMBL" id="JBHSJJ010000013">
    <property type="protein sequence ID" value="MFC4873831.1"/>
    <property type="molecule type" value="Genomic_DNA"/>
</dbReference>
<evidence type="ECO:0000313" key="5">
    <source>
        <dbReference type="Proteomes" id="UP001595818"/>
    </source>
</evidence>
<keyword evidence="1" id="KW-1133">Transmembrane helix</keyword>
<keyword evidence="1" id="KW-0472">Membrane</keyword>
<dbReference type="Pfam" id="PF04773">
    <property type="entry name" value="FecR"/>
    <property type="match status" value="1"/>
</dbReference>
<evidence type="ECO:0000259" key="3">
    <source>
        <dbReference type="Pfam" id="PF16344"/>
    </source>
</evidence>
<evidence type="ECO:0000313" key="4">
    <source>
        <dbReference type="EMBL" id="MFC4873831.1"/>
    </source>
</evidence>
<name>A0ABV9T5R6_9BACT</name>
<organism evidence="4 5">
    <name type="scientific">Negadavirga shengliensis</name>
    <dbReference type="NCBI Taxonomy" id="1389218"/>
    <lineage>
        <taxon>Bacteria</taxon>
        <taxon>Pseudomonadati</taxon>
        <taxon>Bacteroidota</taxon>
        <taxon>Cytophagia</taxon>
        <taxon>Cytophagales</taxon>
        <taxon>Cyclobacteriaceae</taxon>
        <taxon>Negadavirga</taxon>
    </lineage>
</organism>
<keyword evidence="5" id="KW-1185">Reference proteome</keyword>
<dbReference type="InterPro" id="IPR006860">
    <property type="entry name" value="FecR"/>
</dbReference>
<reference evidence="5" key="1">
    <citation type="journal article" date="2019" name="Int. J. Syst. Evol. Microbiol.">
        <title>The Global Catalogue of Microorganisms (GCM) 10K type strain sequencing project: providing services to taxonomists for standard genome sequencing and annotation.</title>
        <authorList>
            <consortium name="The Broad Institute Genomics Platform"/>
            <consortium name="The Broad Institute Genome Sequencing Center for Infectious Disease"/>
            <person name="Wu L."/>
            <person name="Ma J."/>
        </authorList>
    </citation>
    <scope>NUCLEOTIDE SEQUENCE [LARGE SCALE GENOMIC DNA]</scope>
    <source>
        <strain evidence="5">CGMCC 4.7466</strain>
    </source>
</reference>
<gene>
    <name evidence="4" type="ORF">ACFPFU_19160</name>
</gene>
<dbReference type="RefSeq" id="WP_377067082.1">
    <property type="nucleotide sequence ID" value="NZ_JBHSJJ010000013.1"/>
</dbReference>
<feature type="domain" description="FecR protein" evidence="2">
    <location>
        <begin position="150"/>
        <end position="239"/>
    </location>
</feature>
<evidence type="ECO:0000259" key="2">
    <source>
        <dbReference type="Pfam" id="PF04773"/>
    </source>
</evidence>
<dbReference type="PIRSF" id="PIRSF018266">
    <property type="entry name" value="FecR"/>
    <property type="match status" value="1"/>
</dbReference>
<dbReference type="Gene3D" id="3.55.50.30">
    <property type="match status" value="1"/>
</dbReference>
<dbReference type="Proteomes" id="UP001595818">
    <property type="component" value="Unassembled WGS sequence"/>
</dbReference>
<dbReference type="PANTHER" id="PTHR30273:SF2">
    <property type="entry name" value="PROTEIN FECR"/>
    <property type="match status" value="1"/>
</dbReference>
<feature type="domain" description="Protein FecR C-terminal" evidence="3">
    <location>
        <begin position="287"/>
        <end position="353"/>
    </location>
</feature>
<protein>
    <submittedName>
        <fullName evidence="4">FecR family protein</fullName>
    </submittedName>
</protein>
<proteinExistence type="predicted"/>